<feature type="transmembrane region" description="Helical" evidence="9">
    <location>
        <begin position="179"/>
        <end position="201"/>
    </location>
</feature>
<evidence type="ECO:0000313" key="11">
    <source>
        <dbReference type="Proteomes" id="UP000004191"/>
    </source>
</evidence>
<dbReference type="EMBL" id="AGEI01000028">
    <property type="protein sequence ID" value="EHR32536.1"/>
    <property type="molecule type" value="Genomic_DNA"/>
</dbReference>
<dbReference type="GeneID" id="96999418"/>
<organism evidence="10 11">
    <name type="scientific">Helcococcus kunzii ATCC 51366</name>
    <dbReference type="NCBI Taxonomy" id="883114"/>
    <lineage>
        <taxon>Bacteria</taxon>
        <taxon>Bacillati</taxon>
        <taxon>Bacillota</taxon>
        <taxon>Tissierellia</taxon>
        <taxon>Tissierellales</taxon>
        <taxon>Peptoniphilaceae</taxon>
        <taxon>Helcococcus</taxon>
    </lineage>
</organism>
<keyword evidence="7 9" id="KW-1133">Transmembrane helix</keyword>
<dbReference type="GO" id="GO:0005886">
    <property type="term" value="C:plasma membrane"/>
    <property type="evidence" value="ECO:0007669"/>
    <property type="project" value="UniProtKB-SubCell"/>
</dbReference>
<comment type="subcellular location">
    <subcellularLocation>
        <location evidence="1">Cell membrane</location>
        <topology evidence="1">Multi-pass membrane protein</topology>
    </subcellularLocation>
</comment>
<evidence type="ECO:0000256" key="3">
    <source>
        <dbReference type="ARBA" id="ARBA00022475"/>
    </source>
</evidence>
<keyword evidence="8 9" id="KW-0472">Membrane</keyword>
<keyword evidence="6 9" id="KW-0812">Transmembrane</keyword>
<dbReference type="PROSITE" id="PS51108">
    <property type="entry name" value="PTS_EIID"/>
    <property type="match status" value="1"/>
</dbReference>
<accession>H3NQ56</accession>
<dbReference type="STRING" id="883114.HMPREF9709_01467"/>
<feature type="transmembrane region" description="Helical" evidence="9">
    <location>
        <begin position="221"/>
        <end position="242"/>
    </location>
</feature>
<evidence type="ECO:0000256" key="2">
    <source>
        <dbReference type="ARBA" id="ARBA00022448"/>
    </source>
</evidence>
<dbReference type="AlphaFoldDB" id="H3NQ56"/>
<keyword evidence="2" id="KW-0813">Transport</keyword>
<dbReference type="Pfam" id="PF03613">
    <property type="entry name" value="EIID-AGA"/>
    <property type="match status" value="1"/>
</dbReference>
<dbReference type="InterPro" id="IPR004704">
    <property type="entry name" value="PTS_IID_man"/>
</dbReference>
<evidence type="ECO:0000313" key="10">
    <source>
        <dbReference type="EMBL" id="EHR32536.1"/>
    </source>
</evidence>
<feature type="transmembrane region" description="Helical" evidence="9">
    <location>
        <begin position="249"/>
        <end position="268"/>
    </location>
</feature>
<dbReference type="PANTHER" id="PTHR32502">
    <property type="entry name" value="N-ACETYLGALACTOSAMINE PERMEASE II COMPONENT-RELATED"/>
    <property type="match status" value="1"/>
</dbReference>
<evidence type="ECO:0000256" key="6">
    <source>
        <dbReference type="ARBA" id="ARBA00022692"/>
    </source>
</evidence>
<evidence type="ECO:0000256" key="4">
    <source>
        <dbReference type="ARBA" id="ARBA00022597"/>
    </source>
</evidence>
<evidence type="ECO:0000256" key="5">
    <source>
        <dbReference type="ARBA" id="ARBA00022683"/>
    </source>
</evidence>
<keyword evidence="3" id="KW-1003">Cell membrane</keyword>
<reference evidence="10 11" key="1">
    <citation type="submission" date="2012-01" db="EMBL/GenBank/DDBJ databases">
        <title>The Genome Sequence of Helcococcus kunzii ATCC 51366.</title>
        <authorList>
            <consortium name="The Broad Institute Genome Sequencing Platform"/>
            <person name="Earl A."/>
            <person name="Ward D."/>
            <person name="Feldgarden M."/>
            <person name="Gevers D."/>
            <person name="Huys G."/>
            <person name="Young S.K."/>
            <person name="Zeng Q."/>
            <person name="Gargeya S."/>
            <person name="Fitzgerald M."/>
            <person name="Haas B."/>
            <person name="Abouelleil A."/>
            <person name="Alvarado L."/>
            <person name="Arachchi H.M."/>
            <person name="Berlin A."/>
            <person name="Chapman S.B."/>
            <person name="Gearin G."/>
            <person name="Goldberg J."/>
            <person name="Griggs A."/>
            <person name="Gujja S."/>
            <person name="Hansen M."/>
            <person name="Heiman D."/>
            <person name="Howarth C."/>
            <person name="Larimer J."/>
            <person name="Lui A."/>
            <person name="MacDonald P.J.P."/>
            <person name="McCowen C."/>
            <person name="Montmayeur A."/>
            <person name="Murphy C."/>
            <person name="Neiman D."/>
            <person name="Pearson M."/>
            <person name="Priest M."/>
            <person name="Roberts A."/>
            <person name="Saif S."/>
            <person name="Shea T."/>
            <person name="Sisk P."/>
            <person name="Stolte C."/>
            <person name="Sykes S."/>
            <person name="Wortman J."/>
            <person name="Nusbaum C."/>
            <person name="Birren B."/>
        </authorList>
    </citation>
    <scope>NUCLEOTIDE SEQUENCE [LARGE SCALE GENOMIC DNA]</scope>
    <source>
        <strain evidence="10 11">ATCC 51366</strain>
    </source>
</reference>
<dbReference type="InterPro" id="IPR050303">
    <property type="entry name" value="GatZ_KbaZ_carbometab"/>
</dbReference>
<dbReference type="eggNOG" id="COG3716">
    <property type="taxonomic scope" value="Bacteria"/>
</dbReference>
<comment type="caution">
    <text evidence="10">The sequence shown here is derived from an EMBL/GenBank/DDBJ whole genome shotgun (WGS) entry which is preliminary data.</text>
</comment>
<dbReference type="PANTHER" id="PTHR32502:SF5">
    <property type="entry name" value="N-ACETYLGALACTOSAMINE PERMEASE IID COMPONENT-RELATED"/>
    <property type="match status" value="1"/>
</dbReference>
<feature type="transmembrane region" description="Helical" evidence="9">
    <location>
        <begin position="99"/>
        <end position="125"/>
    </location>
</feature>
<protein>
    <submittedName>
        <fullName evidence="10">PTS system, mannose/fructose/sorbose family, IID component</fullName>
    </submittedName>
</protein>
<dbReference type="NCBIfam" id="NF007359">
    <property type="entry name" value="PRK09855.1"/>
    <property type="match status" value="1"/>
</dbReference>
<proteinExistence type="predicted"/>
<dbReference type="GO" id="GO:0009401">
    <property type="term" value="P:phosphoenolpyruvate-dependent sugar phosphotransferase system"/>
    <property type="evidence" value="ECO:0007669"/>
    <property type="project" value="UniProtKB-KW"/>
</dbReference>
<evidence type="ECO:0000256" key="9">
    <source>
        <dbReference type="SAM" id="Phobius"/>
    </source>
</evidence>
<keyword evidence="4" id="KW-0762">Sugar transport</keyword>
<keyword evidence="5" id="KW-0598">Phosphotransferase system</keyword>
<feature type="transmembrane region" description="Helical" evidence="9">
    <location>
        <begin position="137"/>
        <end position="158"/>
    </location>
</feature>
<evidence type="ECO:0000256" key="1">
    <source>
        <dbReference type="ARBA" id="ARBA00004651"/>
    </source>
</evidence>
<name>H3NQ56_9FIRM</name>
<evidence type="ECO:0000256" key="7">
    <source>
        <dbReference type="ARBA" id="ARBA00022989"/>
    </source>
</evidence>
<dbReference type="HOGENOM" id="CLU_060742_1_0_9"/>
<keyword evidence="11" id="KW-1185">Reference proteome</keyword>
<sequence>MESNKETKKVLSKSDITKVGLRCTLLQSMFNYERMQSGGWLISMLPELKKIYKDDKDGLREAMKDNLNFINTSPPLAGMLMGMLLSLEEAKAERETISGLRVALFGPIAGIGDSLFWFTLLPIVAGISASFAQEGNILGPLIFFLVYLGMFLVKIPFTHLGYNAGYKAVDTIAENAKKIAHAATILGVTVVGALIANYVNITLLPEITMGEGNVVNIQKDLIDTIFPKLLPFLYTILMYYLMKFKKVKSTTLIIITFLGVMVLSYLGIL</sequence>
<dbReference type="Proteomes" id="UP000004191">
    <property type="component" value="Unassembled WGS sequence"/>
</dbReference>
<gene>
    <name evidence="10" type="ORF">HMPREF9709_01467</name>
</gene>
<dbReference type="OrthoDB" id="9795582at2"/>
<evidence type="ECO:0000256" key="8">
    <source>
        <dbReference type="ARBA" id="ARBA00023136"/>
    </source>
</evidence>
<dbReference type="RefSeq" id="WP_005398982.1">
    <property type="nucleotide sequence ID" value="NZ_JH601088.1"/>
</dbReference>